<accession>A0A7J6CRA8</accession>
<proteinExistence type="predicted"/>
<gene>
    <name evidence="2" type="ORF">G5714_008903</name>
</gene>
<evidence type="ECO:0000256" key="1">
    <source>
        <dbReference type="SAM" id="MobiDB-lite"/>
    </source>
</evidence>
<reference evidence="2 3" key="1">
    <citation type="submission" date="2020-04" db="EMBL/GenBank/DDBJ databases">
        <title>Chromosome-level genome assembly of a cyprinid fish Onychostoma macrolepis by integration of Nanopore Sequencing, Bionano and Hi-C technology.</title>
        <authorList>
            <person name="Wang D."/>
        </authorList>
    </citation>
    <scope>NUCLEOTIDE SEQUENCE [LARGE SCALE GENOMIC DNA]</scope>
    <source>
        <strain evidence="2">SWU-2019</strain>
        <tissue evidence="2">Muscle</tissue>
    </source>
</reference>
<dbReference type="AlphaFoldDB" id="A0A7J6CRA8"/>
<dbReference type="EMBL" id="JAAMOB010000008">
    <property type="protein sequence ID" value="KAF4109651.1"/>
    <property type="molecule type" value="Genomic_DNA"/>
</dbReference>
<comment type="caution">
    <text evidence="2">The sequence shown here is derived from an EMBL/GenBank/DDBJ whole genome shotgun (WGS) entry which is preliminary data.</text>
</comment>
<evidence type="ECO:0000313" key="3">
    <source>
        <dbReference type="Proteomes" id="UP000579812"/>
    </source>
</evidence>
<name>A0A7J6CRA8_9TELE</name>
<evidence type="ECO:0000313" key="2">
    <source>
        <dbReference type="EMBL" id="KAF4109651.1"/>
    </source>
</evidence>
<organism evidence="2 3">
    <name type="scientific">Onychostoma macrolepis</name>
    <dbReference type="NCBI Taxonomy" id="369639"/>
    <lineage>
        <taxon>Eukaryota</taxon>
        <taxon>Metazoa</taxon>
        <taxon>Chordata</taxon>
        <taxon>Craniata</taxon>
        <taxon>Vertebrata</taxon>
        <taxon>Euteleostomi</taxon>
        <taxon>Actinopterygii</taxon>
        <taxon>Neopterygii</taxon>
        <taxon>Teleostei</taxon>
        <taxon>Ostariophysi</taxon>
        <taxon>Cypriniformes</taxon>
        <taxon>Cyprinidae</taxon>
        <taxon>Acrossocheilinae</taxon>
        <taxon>Onychostoma</taxon>
    </lineage>
</organism>
<feature type="region of interest" description="Disordered" evidence="1">
    <location>
        <begin position="50"/>
        <end position="72"/>
    </location>
</feature>
<sequence length="72" mass="7401">MQYTFPKGLFLSECLPGVNGEDLSNMKDMFPPAGAVHLVALGELGSNRLGMAPSPPSSMNGTLPSAAAIHSA</sequence>
<keyword evidence="3" id="KW-1185">Reference proteome</keyword>
<dbReference type="Proteomes" id="UP000579812">
    <property type="component" value="Unassembled WGS sequence"/>
</dbReference>
<protein>
    <submittedName>
        <fullName evidence="2">Uncharacterized protein</fullName>
    </submittedName>
</protein>